<dbReference type="Gene3D" id="3.40.630.30">
    <property type="match status" value="1"/>
</dbReference>
<gene>
    <name evidence="2" type="ORF">FD14_GL002754</name>
</gene>
<dbReference type="STRING" id="1423804.FD14_GL002754"/>
<dbReference type="AlphaFoldDB" id="A0A0R2ETG2"/>
<dbReference type="OrthoDB" id="2243440at2"/>
<dbReference type="InterPro" id="IPR016181">
    <property type="entry name" value="Acyl_CoA_acyltransferase"/>
</dbReference>
<name>A0A0R2ETG2_9LACO</name>
<evidence type="ECO:0000313" key="3">
    <source>
        <dbReference type="Proteomes" id="UP000051442"/>
    </source>
</evidence>
<organism evidence="2 3">
    <name type="scientific">Secundilactobacillus similis DSM 23365 = JCM 2765</name>
    <dbReference type="NCBI Taxonomy" id="1423804"/>
    <lineage>
        <taxon>Bacteria</taxon>
        <taxon>Bacillati</taxon>
        <taxon>Bacillota</taxon>
        <taxon>Bacilli</taxon>
        <taxon>Lactobacillales</taxon>
        <taxon>Lactobacillaceae</taxon>
        <taxon>Secundilactobacillus</taxon>
    </lineage>
</organism>
<protein>
    <recommendedName>
        <fullName evidence="1">N-acetyltransferase domain-containing protein</fullName>
    </recommendedName>
</protein>
<proteinExistence type="predicted"/>
<evidence type="ECO:0000313" key="2">
    <source>
        <dbReference type="EMBL" id="KRN15948.1"/>
    </source>
</evidence>
<dbReference type="RefSeq" id="WP_057152416.1">
    <property type="nucleotide sequence ID" value="NZ_AYZM01000177.1"/>
</dbReference>
<dbReference type="PATRIC" id="fig|1423804.4.peg.2969"/>
<evidence type="ECO:0000259" key="1">
    <source>
        <dbReference type="PROSITE" id="PS51186"/>
    </source>
</evidence>
<dbReference type="Pfam" id="PF13508">
    <property type="entry name" value="Acetyltransf_7"/>
    <property type="match status" value="1"/>
</dbReference>
<dbReference type="CDD" id="cd04301">
    <property type="entry name" value="NAT_SF"/>
    <property type="match status" value="1"/>
</dbReference>
<dbReference type="Proteomes" id="UP000051442">
    <property type="component" value="Unassembled WGS sequence"/>
</dbReference>
<comment type="caution">
    <text evidence="2">The sequence shown here is derived from an EMBL/GenBank/DDBJ whole genome shotgun (WGS) entry which is preliminary data.</text>
</comment>
<dbReference type="PROSITE" id="PS51186">
    <property type="entry name" value="GNAT"/>
    <property type="match status" value="1"/>
</dbReference>
<sequence>MNVELRPLRQQDFALARQFAITGMHLGRYTRNRLELAMYSRYFWNTEITQATRAYGAYLDGQFVGALLAKMVGEAPVLPSKRRVLANRITDWCVYGLYGAMTAPYDQANNEMLQKYRQTNEPDGEILFLAVDPKVNGQGIGTKLVAQLRRDEQWKLIYLYSDSSCSYQFYDHRGFERVGEKQIELSASGKVIPLTCYLYSKLLGEENAE</sequence>
<feature type="domain" description="N-acetyltransferase" evidence="1">
    <location>
        <begin position="3"/>
        <end position="199"/>
    </location>
</feature>
<reference evidence="2 3" key="1">
    <citation type="journal article" date="2015" name="Genome Announc.">
        <title>Expanding the biotechnology potential of lactobacilli through comparative genomics of 213 strains and associated genera.</title>
        <authorList>
            <person name="Sun Z."/>
            <person name="Harris H.M."/>
            <person name="McCann A."/>
            <person name="Guo C."/>
            <person name="Argimon S."/>
            <person name="Zhang W."/>
            <person name="Yang X."/>
            <person name="Jeffery I.B."/>
            <person name="Cooney J.C."/>
            <person name="Kagawa T.F."/>
            <person name="Liu W."/>
            <person name="Song Y."/>
            <person name="Salvetti E."/>
            <person name="Wrobel A."/>
            <person name="Rasinkangas P."/>
            <person name="Parkhill J."/>
            <person name="Rea M.C."/>
            <person name="O'Sullivan O."/>
            <person name="Ritari J."/>
            <person name="Douillard F.P."/>
            <person name="Paul Ross R."/>
            <person name="Yang R."/>
            <person name="Briner A.E."/>
            <person name="Felis G.E."/>
            <person name="de Vos W.M."/>
            <person name="Barrangou R."/>
            <person name="Klaenhammer T.R."/>
            <person name="Caufield P.W."/>
            <person name="Cui Y."/>
            <person name="Zhang H."/>
            <person name="O'Toole P.W."/>
        </authorList>
    </citation>
    <scope>NUCLEOTIDE SEQUENCE [LARGE SCALE GENOMIC DNA]</scope>
    <source>
        <strain evidence="2 3">DSM 23365</strain>
    </source>
</reference>
<dbReference type="SUPFAM" id="SSF55729">
    <property type="entry name" value="Acyl-CoA N-acyltransferases (Nat)"/>
    <property type="match status" value="1"/>
</dbReference>
<keyword evidence="3" id="KW-1185">Reference proteome</keyword>
<accession>A0A0R2ETG2</accession>
<dbReference type="EMBL" id="AYZM01000177">
    <property type="protein sequence ID" value="KRN15948.1"/>
    <property type="molecule type" value="Genomic_DNA"/>
</dbReference>
<dbReference type="InterPro" id="IPR000182">
    <property type="entry name" value="GNAT_dom"/>
</dbReference>
<dbReference type="GO" id="GO:0016747">
    <property type="term" value="F:acyltransferase activity, transferring groups other than amino-acyl groups"/>
    <property type="evidence" value="ECO:0007669"/>
    <property type="project" value="InterPro"/>
</dbReference>